<dbReference type="AlphaFoldDB" id="A0AA35USZ4"/>
<dbReference type="EMBL" id="OX458332">
    <property type="protein sequence ID" value="CAI8752906.1"/>
    <property type="molecule type" value="Genomic_DNA"/>
</dbReference>
<evidence type="ECO:0000313" key="1">
    <source>
        <dbReference type="EMBL" id="CAI8752906.1"/>
    </source>
</evidence>
<sequence>MDRTGCFYRIERMQRDWRNAPAEPFMDIPKHGLEAKMVGHQGLRWAVGERLRQHRCGIACVFLMGWLRF</sequence>
<name>A0AA35USZ4_METCP</name>
<gene>
    <name evidence="1" type="ORF">MCNOR_0688</name>
</gene>
<dbReference type="Proteomes" id="UP001158598">
    <property type="component" value="Chromosome"/>
</dbReference>
<evidence type="ECO:0000313" key="2">
    <source>
        <dbReference type="Proteomes" id="UP001158598"/>
    </source>
</evidence>
<accession>A0AA35USZ4</accession>
<reference evidence="1" key="1">
    <citation type="submission" date="2023-03" db="EMBL/GenBank/DDBJ databases">
        <authorList>
            <person name="Pearce D."/>
        </authorList>
    </citation>
    <scope>NUCLEOTIDE SEQUENCE</scope>
    <source>
        <strain evidence="1">Mc</strain>
    </source>
</reference>
<protein>
    <submittedName>
        <fullName evidence="1">Uncharacterized protein</fullName>
    </submittedName>
</protein>
<proteinExistence type="predicted"/>
<organism evidence="1 2">
    <name type="scientific">Methylococcus capsulatus</name>
    <dbReference type="NCBI Taxonomy" id="414"/>
    <lineage>
        <taxon>Bacteria</taxon>
        <taxon>Pseudomonadati</taxon>
        <taxon>Pseudomonadota</taxon>
        <taxon>Gammaproteobacteria</taxon>
        <taxon>Methylococcales</taxon>
        <taxon>Methylococcaceae</taxon>
        <taxon>Methylococcus</taxon>
    </lineage>
</organism>